<evidence type="ECO:0000313" key="1">
    <source>
        <dbReference type="EMBL" id="JAE04857.1"/>
    </source>
</evidence>
<dbReference type="AlphaFoldDB" id="A0A0A9R4F0"/>
<organism evidence="1">
    <name type="scientific">Arundo donax</name>
    <name type="common">Giant reed</name>
    <name type="synonym">Donax arundinaceus</name>
    <dbReference type="NCBI Taxonomy" id="35708"/>
    <lineage>
        <taxon>Eukaryota</taxon>
        <taxon>Viridiplantae</taxon>
        <taxon>Streptophyta</taxon>
        <taxon>Embryophyta</taxon>
        <taxon>Tracheophyta</taxon>
        <taxon>Spermatophyta</taxon>
        <taxon>Magnoliopsida</taxon>
        <taxon>Liliopsida</taxon>
        <taxon>Poales</taxon>
        <taxon>Poaceae</taxon>
        <taxon>PACMAD clade</taxon>
        <taxon>Arundinoideae</taxon>
        <taxon>Arundineae</taxon>
        <taxon>Arundo</taxon>
    </lineage>
</organism>
<protein>
    <submittedName>
        <fullName evidence="1">Uncharacterized protein</fullName>
    </submittedName>
</protein>
<reference evidence="1" key="1">
    <citation type="submission" date="2014-09" db="EMBL/GenBank/DDBJ databases">
        <authorList>
            <person name="Magalhaes I.L.F."/>
            <person name="Oliveira U."/>
            <person name="Santos F.R."/>
            <person name="Vidigal T.H.D.A."/>
            <person name="Brescovit A.D."/>
            <person name="Santos A.J."/>
        </authorList>
    </citation>
    <scope>NUCLEOTIDE SEQUENCE</scope>
    <source>
        <tissue evidence="1">Shoot tissue taken approximately 20 cm above the soil surface</tissue>
    </source>
</reference>
<dbReference type="EMBL" id="GBRH01193039">
    <property type="protein sequence ID" value="JAE04857.1"/>
    <property type="molecule type" value="Transcribed_RNA"/>
</dbReference>
<reference evidence="1" key="2">
    <citation type="journal article" date="2015" name="Data Brief">
        <title>Shoot transcriptome of the giant reed, Arundo donax.</title>
        <authorList>
            <person name="Barrero R.A."/>
            <person name="Guerrero F.D."/>
            <person name="Moolhuijzen P."/>
            <person name="Goolsby J.A."/>
            <person name="Tidwell J."/>
            <person name="Bellgard S.E."/>
            <person name="Bellgard M.I."/>
        </authorList>
    </citation>
    <scope>NUCLEOTIDE SEQUENCE</scope>
    <source>
        <tissue evidence="1">Shoot tissue taken approximately 20 cm above the soil surface</tissue>
    </source>
</reference>
<proteinExistence type="predicted"/>
<sequence length="47" mass="5236">MVQNESLAFCQLLIQFPNGSMKCPKAGNSYYIGLLRPCLLLEAFLLS</sequence>
<name>A0A0A9R4F0_ARUDO</name>
<accession>A0A0A9R4F0</accession>